<dbReference type="EMBL" id="MVGT01004512">
    <property type="protein sequence ID" value="OUZ99305.1"/>
    <property type="molecule type" value="Genomic_DNA"/>
</dbReference>
<accession>A0A200PM66</accession>
<feature type="region of interest" description="Disordered" evidence="1">
    <location>
        <begin position="23"/>
        <end position="45"/>
    </location>
</feature>
<feature type="region of interest" description="Disordered" evidence="1">
    <location>
        <begin position="64"/>
        <end position="89"/>
    </location>
</feature>
<comment type="caution">
    <text evidence="2">The sequence shown here is derived from an EMBL/GenBank/DDBJ whole genome shotgun (WGS) entry which is preliminary data.</text>
</comment>
<dbReference type="AlphaFoldDB" id="A0A200PM66"/>
<evidence type="ECO:0000313" key="3">
    <source>
        <dbReference type="Proteomes" id="UP000195402"/>
    </source>
</evidence>
<name>A0A200PM66_MACCD</name>
<sequence>MGVGLVVVERWRKRGSEKLVLKNEVQTSSRGRKRRASGFPAQSESGHWVRSLAGSVLFLPDQDDDSHVPTGLPRKSTPPILKSLKKKKKKKKKCQSLARVWLWNWSSVSAKLIVLRLRRDHTGNVLVKRALAYRQSVWG</sequence>
<dbReference type="InParanoid" id="A0A200PM66"/>
<reference evidence="2 3" key="1">
    <citation type="journal article" date="2017" name="Mol. Plant">
        <title>The Genome of Medicinal Plant Macleaya cordata Provides New Insights into Benzylisoquinoline Alkaloids Metabolism.</title>
        <authorList>
            <person name="Liu X."/>
            <person name="Liu Y."/>
            <person name="Huang P."/>
            <person name="Ma Y."/>
            <person name="Qing Z."/>
            <person name="Tang Q."/>
            <person name="Cao H."/>
            <person name="Cheng P."/>
            <person name="Zheng Y."/>
            <person name="Yuan Z."/>
            <person name="Zhou Y."/>
            <person name="Liu J."/>
            <person name="Tang Z."/>
            <person name="Zhuo Y."/>
            <person name="Zhang Y."/>
            <person name="Yu L."/>
            <person name="Huang J."/>
            <person name="Yang P."/>
            <person name="Peng Q."/>
            <person name="Zhang J."/>
            <person name="Jiang W."/>
            <person name="Zhang Z."/>
            <person name="Lin K."/>
            <person name="Ro D.K."/>
            <person name="Chen X."/>
            <person name="Xiong X."/>
            <person name="Shang Y."/>
            <person name="Huang S."/>
            <person name="Zeng J."/>
        </authorList>
    </citation>
    <scope>NUCLEOTIDE SEQUENCE [LARGE SCALE GENOMIC DNA]</scope>
    <source>
        <strain evidence="3">cv. BLH2017</strain>
        <tissue evidence="2">Root</tissue>
    </source>
</reference>
<dbReference type="Proteomes" id="UP000195402">
    <property type="component" value="Unassembled WGS sequence"/>
</dbReference>
<protein>
    <submittedName>
        <fullName evidence="2">Uncharacterized protein</fullName>
    </submittedName>
</protein>
<evidence type="ECO:0000313" key="2">
    <source>
        <dbReference type="EMBL" id="OUZ99305.1"/>
    </source>
</evidence>
<evidence type="ECO:0000256" key="1">
    <source>
        <dbReference type="SAM" id="MobiDB-lite"/>
    </source>
</evidence>
<organism evidence="2 3">
    <name type="scientific">Macleaya cordata</name>
    <name type="common">Five-seeded plume-poppy</name>
    <name type="synonym">Bocconia cordata</name>
    <dbReference type="NCBI Taxonomy" id="56857"/>
    <lineage>
        <taxon>Eukaryota</taxon>
        <taxon>Viridiplantae</taxon>
        <taxon>Streptophyta</taxon>
        <taxon>Embryophyta</taxon>
        <taxon>Tracheophyta</taxon>
        <taxon>Spermatophyta</taxon>
        <taxon>Magnoliopsida</taxon>
        <taxon>Ranunculales</taxon>
        <taxon>Papaveraceae</taxon>
        <taxon>Papaveroideae</taxon>
        <taxon>Macleaya</taxon>
    </lineage>
</organism>
<keyword evidence="3" id="KW-1185">Reference proteome</keyword>
<gene>
    <name evidence="2" type="ORF">BVC80_717g25</name>
</gene>
<proteinExistence type="predicted"/>